<comment type="caution">
    <text evidence="1">The sequence shown here is derived from an EMBL/GenBank/DDBJ whole genome shotgun (WGS) entry which is preliminary data.</text>
</comment>
<accession>A0AAD8L6F9</accession>
<name>A0AAD8L6F9_TARER</name>
<sequence>MEVAPLDRAKRRSNGDLGGLHLLNQNNVAKNFSTVDHVGRLYWGFPYSSTHSGMVINGLLNSKVNPYDHPSTHSQYNSIHRKEEIDSKTQVILHFWTNILLFWCKISNVVSNKSLEWKSQLHLKSLNKARSENTLAQVWFA</sequence>
<proteinExistence type="predicted"/>
<dbReference type="Proteomes" id="UP001229421">
    <property type="component" value="Unassembled WGS sequence"/>
</dbReference>
<evidence type="ECO:0000313" key="2">
    <source>
        <dbReference type="Proteomes" id="UP001229421"/>
    </source>
</evidence>
<dbReference type="EMBL" id="JAUHHV010000002">
    <property type="protein sequence ID" value="KAK1432792.1"/>
    <property type="molecule type" value="Genomic_DNA"/>
</dbReference>
<keyword evidence="2" id="KW-1185">Reference proteome</keyword>
<protein>
    <submittedName>
        <fullName evidence="1">Uncharacterized protein</fullName>
    </submittedName>
</protein>
<evidence type="ECO:0000313" key="1">
    <source>
        <dbReference type="EMBL" id="KAK1432792.1"/>
    </source>
</evidence>
<organism evidence="1 2">
    <name type="scientific">Tagetes erecta</name>
    <name type="common">African marigold</name>
    <dbReference type="NCBI Taxonomy" id="13708"/>
    <lineage>
        <taxon>Eukaryota</taxon>
        <taxon>Viridiplantae</taxon>
        <taxon>Streptophyta</taxon>
        <taxon>Embryophyta</taxon>
        <taxon>Tracheophyta</taxon>
        <taxon>Spermatophyta</taxon>
        <taxon>Magnoliopsida</taxon>
        <taxon>eudicotyledons</taxon>
        <taxon>Gunneridae</taxon>
        <taxon>Pentapetalae</taxon>
        <taxon>asterids</taxon>
        <taxon>campanulids</taxon>
        <taxon>Asterales</taxon>
        <taxon>Asteraceae</taxon>
        <taxon>Asteroideae</taxon>
        <taxon>Heliantheae alliance</taxon>
        <taxon>Tageteae</taxon>
        <taxon>Tagetes</taxon>
    </lineage>
</organism>
<reference evidence="1" key="1">
    <citation type="journal article" date="2023" name="bioRxiv">
        <title>Improved chromosome-level genome assembly for marigold (Tagetes erecta).</title>
        <authorList>
            <person name="Jiang F."/>
            <person name="Yuan L."/>
            <person name="Wang S."/>
            <person name="Wang H."/>
            <person name="Xu D."/>
            <person name="Wang A."/>
            <person name="Fan W."/>
        </authorList>
    </citation>
    <scope>NUCLEOTIDE SEQUENCE</scope>
    <source>
        <strain evidence="1">WSJ</strain>
        <tissue evidence="1">Leaf</tissue>
    </source>
</reference>
<gene>
    <name evidence="1" type="ORF">QVD17_09692</name>
</gene>
<dbReference type="AlphaFoldDB" id="A0AAD8L6F9"/>